<name>A0ACB8ZVZ6_ARCLA</name>
<sequence>MKPPKSPHSQTLPSSPIHHHHHSSSDFEFTATLSPPKSITTNLRPVDELFYNGQLLPLHLSSSPSNSMLCTTLLTSTGRHSSFSYDTSDSSLHSSATDQDHNHLPHKLFAFNSQTHKLICNQENKVLARGNNFPFNRFSSVFRKETKHTSATHSDPATITVKTMSVTAKEKIRKYLKKVKPLYEKLSQLQKTTPPPPMAKRDDVVLSPSFPGNLRFLRRTSCVSSCPSTMPSSPTHSGVICRKIIASGYMTNQLSSSTEELQSAIQGAISHCKNSMNQTGWRNK</sequence>
<organism evidence="1 2">
    <name type="scientific">Arctium lappa</name>
    <name type="common">Greater burdock</name>
    <name type="synonym">Lappa major</name>
    <dbReference type="NCBI Taxonomy" id="4217"/>
    <lineage>
        <taxon>Eukaryota</taxon>
        <taxon>Viridiplantae</taxon>
        <taxon>Streptophyta</taxon>
        <taxon>Embryophyta</taxon>
        <taxon>Tracheophyta</taxon>
        <taxon>Spermatophyta</taxon>
        <taxon>Magnoliopsida</taxon>
        <taxon>eudicotyledons</taxon>
        <taxon>Gunneridae</taxon>
        <taxon>Pentapetalae</taxon>
        <taxon>asterids</taxon>
        <taxon>campanulids</taxon>
        <taxon>Asterales</taxon>
        <taxon>Asteraceae</taxon>
        <taxon>Carduoideae</taxon>
        <taxon>Cardueae</taxon>
        <taxon>Arctiinae</taxon>
        <taxon>Arctium</taxon>
    </lineage>
</organism>
<accession>A0ACB8ZVZ6</accession>
<dbReference type="EMBL" id="CM042055">
    <property type="protein sequence ID" value="KAI3701869.1"/>
    <property type="molecule type" value="Genomic_DNA"/>
</dbReference>
<evidence type="ECO:0000313" key="1">
    <source>
        <dbReference type="EMBL" id="KAI3701869.1"/>
    </source>
</evidence>
<gene>
    <name evidence="1" type="ORF">L6452_27289</name>
</gene>
<reference evidence="2" key="1">
    <citation type="journal article" date="2022" name="Mol. Ecol. Resour.">
        <title>The genomes of chicory, endive, great burdock and yacon provide insights into Asteraceae palaeo-polyploidization history and plant inulin production.</title>
        <authorList>
            <person name="Fan W."/>
            <person name="Wang S."/>
            <person name="Wang H."/>
            <person name="Wang A."/>
            <person name="Jiang F."/>
            <person name="Liu H."/>
            <person name="Zhao H."/>
            <person name="Xu D."/>
            <person name="Zhang Y."/>
        </authorList>
    </citation>
    <scope>NUCLEOTIDE SEQUENCE [LARGE SCALE GENOMIC DNA]</scope>
    <source>
        <strain evidence="2">cv. Niubang</strain>
    </source>
</reference>
<reference evidence="1 2" key="2">
    <citation type="journal article" date="2022" name="Mol. Ecol. Resour.">
        <title>The genomes of chicory, endive, great burdock and yacon provide insights into Asteraceae paleo-polyploidization history and plant inulin production.</title>
        <authorList>
            <person name="Fan W."/>
            <person name="Wang S."/>
            <person name="Wang H."/>
            <person name="Wang A."/>
            <person name="Jiang F."/>
            <person name="Liu H."/>
            <person name="Zhao H."/>
            <person name="Xu D."/>
            <person name="Zhang Y."/>
        </authorList>
    </citation>
    <scope>NUCLEOTIDE SEQUENCE [LARGE SCALE GENOMIC DNA]</scope>
    <source>
        <strain evidence="2">cv. Niubang</strain>
    </source>
</reference>
<evidence type="ECO:0000313" key="2">
    <source>
        <dbReference type="Proteomes" id="UP001055879"/>
    </source>
</evidence>
<proteinExistence type="predicted"/>
<keyword evidence="2" id="KW-1185">Reference proteome</keyword>
<dbReference type="Proteomes" id="UP001055879">
    <property type="component" value="Linkage Group LG09"/>
</dbReference>
<comment type="caution">
    <text evidence="1">The sequence shown here is derived from an EMBL/GenBank/DDBJ whole genome shotgun (WGS) entry which is preliminary data.</text>
</comment>
<protein>
    <submittedName>
        <fullName evidence="1">Uncharacterized protein</fullName>
    </submittedName>
</protein>